<feature type="compositionally biased region" description="Low complexity" evidence="1">
    <location>
        <begin position="87"/>
        <end position="102"/>
    </location>
</feature>
<feature type="region of interest" description="Disordered" evidence="1">
    <location>
        <begin position="56"/>
        <end position="211"/>
    </location>
</feature>
<accession>A0A167DPH8</accession>
<proteinExistence type="predicted"/>
<reference evidence="5" key="2">
    <citation type="submission" date="2018-12" db="EMBL/GenBank/DDBJ databases">
        <title>The complete genome of Metarhizium rileyi, a key fungal pathogen of Lepidoptera.</title>
        <authorList>
            <person name="Binneck E."/>
            <person name="Lastra C.C.L."/>
            <person name="Sosa-Gomez D.R."/>
        </authorList>
    </citation>
    <scope>NUCLEOTIDE SEQUENCE [LARGE SCALE GENOMIC DNA]</scope>
    <source>
        <strain evidence="5">Cep018-CH2</strain>
    </source>
</reference>
<evidence type="ECO:0000313" key="5">
    <source>
        <dbReference type="Proteomes" id="UP000317257"/>
    </source>
</evidence>
<organism evidence="2 4">
    <name type="scientific">Metarhizium rileyi (strain RCEF 4871)</name>
    <name type="common">Nomuraea rileyi</name>
    <dbReference type="NCBI Taxonomy" id="1649241"/>
    <lineage>
        <taxon>Eukaryota</taxon>
        <taxon>Fungi</taxon>
        <taxon>Dikarya</taxon>
        <taxon>Ascomycota</taxon>
        <taxon>Pezizomycotina</taxon>
        <taxon>Sordariomycetes</taxon>
        <taxon>Hypocreomycetidae</taxon>
        <taxon>Hypocreales</taxon>
        <taxon>Clavicipitaceae</taxon>
        <taxon>Metarhizium</taxon>
    </lineage>
</organism>
<evidence type="ECO:0000313" key="4">
    <source>
        <dbReference type="Proteomes" id="UP000243498"/>
    </source>
</evidence>
<dbReference type="Proteomes" id="UP000243498">
    <property type="component" value="Unassembled WGS sequence"/>
</dbReference>
<feature type="compositionally biased region" description="Low complexity" evidence="1">
    <location>
        <begin position="170"/>
        <end position="194"/>
    </location>
</feature>
<dbReference type="OrthoDB" id="5419666at2759"/>
<reference evidence="3" key="3">
    <citation type="journal article" date="2019" name="Microbiol. Resour. Announc.">
        <title>Genome Sequence of Metarhizium rileyi, a Microbial Control Agent for Lepidoptera.</title>
        <authorList>
            <person name="Binneck E."/>
            <person name="Lastra C.C.L."/>
            <person name="Sosa-Gomez D.R."/>
        </authorList>
    </citation>
    <scope>NUCLEOTIDE SEQUENCE</scope>
    <source>
        <strain evidence="3">Cep018-CH2</strain>
    </source>
</reference>
<evidence type="ECO:0000313" key="3">
    <source>
        <dbReference type="EMBL" id="TWU77082.1"/>
    </source>
</evidence>
<evidence type="ECO:0000256" key="1">
    <source>
        <dbReference type="SAM" id="MobiDB-lite"/>
    </source>
</evidence>
<reference evidence="2 4" key="1">
    <citation type="journal article" date="2016" name="Genome Biol. Evol.">
        <title>Divergent and convergent evolution of fungal pathogenicity.</title>
        <authorList>
            <person name="Shang Y."/>
            <person name="Xiao G."/>
            <person name="Zheng P."/>
            <person name="Cen K."/>
            <person name="Zhan S."/>
            <person name="Wang C."/>
        </authorList>
    </citation>
    <scope>NUCLEOTIDE SEQUENCE [LARGE SCALE GENOMIC DNA]</scope>
    <source>
        <strain evidence="2 4">RCEF 4871</strain>
    </source>
</reference>
<dbReference type="EMBL" id="SBHS01000004">
    <property type="protein sequence ID" value="TWU77082.1"/>
    <property type="molecule type" value="Genomic_DNA"/>
</dbReference>
<dbReference type="AlphaFoldDB" id="A0A167DPH8"/>
<dbReference type="Proteomes" id="UP000317257">
    <property type="component" value="Unassembled WGS sequence"/>
</dbReference>
<dbReference type="OMA" id="LVHTTNM"/>
<keyword evidence="4" id="KW-1185">Reference proteome</keyword>
<accession>A0A5C6GH01</accession>
<evidence type="ECO:0000313" key="2">
    <source>
        <dbReference type="EMBL" id="OAA42679.1"/>
    </source>
</evidence>
<dbReference type="EMBL" id="AZHC01000013">
    <property type="protein sequence ID" value="OAA42679.1"/>
    <property type="molecule type" value="Genomic_DNA"/>
</dbReference>
<protein>
    <submittedName>
        <fullName evidence="2">Uncharacterized protein</fullName>
    </submittedName>
</protein>
<comment type="caution">
    <text evidence="2">The sequence shown here is derived from an EMBL/GenBank/DDBJ whole genome shotgun (WGS) entry which is preliminary data.</text>
</comment>
<name>A0A167DPH8_METRR</name>
<feature type="region of interest" description="Disordered" evidence="1">
    <location>
        <begin position="1"/>
        <end position="34"/>
    </location>
</feature>
<sequence length="290" mass="31570">MSLSRAFTTRRRRGGSDLAGGLKMPQRSNTTKLPVNIRDKISAPVQLLHTTNMLSYNAPDIPRSFRSNSTTSKSASGSDVESQSIADSTPPTSPDVSSSPEPNHLSCYFKAAGSPSMTLPVEAEPPAIPKRSPSHTKKNSYEAIARHRSVSRMSRDSDNSSFFKAGQTFSRPQSTSTRASSASHMSSPLSQKQSTPPPPPPSSTASTTLTQLQPKESHPFGQELAQVTELAEEYNNTSVCLDTIDEEQQYLDNRGLRRFNPDDYLSAIQGVSAIFFPERNHATSAAPLWI</sequence>
<feature type="compositionally biased region" description="Low complexity" evidence="1">
    <location>
        <begin position="64"/>
        <end position="78"/>
    </location>
</feature>
<gene>
    <name evidence="3" type="ORF">ED733_008083</name>
    <name evidence="2" type="ORF">NOR_04810</name>
</gene>